<organism evidence="1 2">
    <name type="scientific">Yeguia hominis</name>
    <dbReference type="NCBI Taxonomy" id="2763662"/>
    <lineage>
        <taxon>Bacteria</taxon>
        <taxon>Bacillati</taxon>
        <taxon>Bacillota</taxon>
        <taxon>Clostridia</taxon>
        <taxon>Eubacteriales</taxon>
        <taxon>Yeguiaceae</taxon>
        <taxon>Yeguia</taxon>
    </lineage>
</organism>
<keyword evidence="2" id="KW-1185">Reference proteome</keyword>
<accession>A0A926HS94</accession>
<proteinExistence type="predicted"/>
<sequence length="210" mass="25457">MKFDNAIYTIISEFAFTNEEMTDELLYEGRGLNLSLIDCRNRLELWLRYLKMKDPSFPWSTYEEELRGASNFYFHKEKGTDLWDLKDEIQRFNEKLQKEIETYGDRKLREGDTMNQIVEYFWQDTRSFIEEVLHDNIEEPERSAITCRNYINAYLLYQYRENPNSRMKTYSEQLSDIGYSEQQIALFNEMLRSEIERWGDRSTFNYSTSD</sequence>
<comment type="caution">
    <text evidence="1">The sequence shown here is derived from an EMBL/GenBank/DDBJ whole genome shotgun (WGS) entry which is preliminary data.</text>
</comment>
<reference evidence="1" key="1">
    <citation type="submission" date="2020-08" db="EMBL/GenBank/DDBJ databases">
        <title>Genome public.</title>
        <authorList>
            <person name="Liu C."/>
            <person name="Sun Q."/>
        </authorList>
    </citation>
    <scope>NUCLEOTIDE SEQUENCE</scope>
    <source>
        <strain evidence="1">NSJ-40</strain>
    </source>
</reference>
<protein>
    <submittedName>
        <fullName evidence="1">Uncharacterized protein</fullName>
    </submittedName>
</protein>
<name>A0A926HS94_9FIRM</name>
<dbReference type="Proteomes" id="UP000651482">
    <property type="component" value="Unassembled WGS sequence"/>
</dbReference>
<dbReference type="EMBL" id="JACRSN010000007">
    <property type="protein sequence ID" value="MBC8533600.1"/>
    <property type="molecule type" value="Genomic_DNA"/>
</dbReference>
<gene>
    <name evidence="1" type="ORF">IAG03_06185</name>
</gene>
<evidence type="ECO:0000313" key="1">
    <source>
        <dbReference type="EMBL" id="MBC8533600.1"/>
    </source>
</evidence>
<dbReference type="RefSeq" id="WP_249319122.1">
    <property type="nucleotide sequence ID" value="NZ_JACRSN010000007.1"/>
</dbReference>
<dbReference type="AlphaFoldDB" id="A0A926HS94"/>
<evidence type="ECO:0000313" key="2">
    <source>
        <dbReference type="Proteomes" id="UP000651482"/>
    </source>
</evidence>